<keyword evidence="3" id="KW-1185">Reference proteome</keyword>
<sequence length="155" mass="16906">MLSKGSWLQREGRKNELQWLDANAEIDSLDIAAGGHPARRENTERVVFEKCAPCGDDVAGPFPVGTKTEWTIGVGLDQKCRPCGYGVPRPPNSSRSSMGGMLPWSLERNGGKRSERKESAVGTVRWAVLKLEIRSTVSIERGGISRGVVPDDEEA</sequence>
<dbReference type="EMBL" id="MLYV02000601">
    <property type="protein sequence ID" value="PSR81999.1"/>
    <property type="molecule type" value="Genomic_DNA"/>
</dbReference>
<gene>
    <name evidence="2" type="ORF">PHLCEN_2v6174</name>
</gene>
<evidence type="ECO:0000256" key="1">
    <source>
        <dbReference type="SAM" id="MobiDB-lite"/>
    </source>
</evidence>
<evidence type="ECO:0000313" key="2">
    <source>
        <dbReference type="EMBL" id="PSR81999.1"/>
    </source>
</evidence>
<proteinExistence type="predicted"/>
<accession>A0A2R6P0T4</accession>
<feature type="compositionally biased region" description="Basic and acidic residues" evidence="1">
    <location>
        <begin position="109"/>
        <end position="119"/>
    </location>
</feature>
<evidence type="ECO:0000313" key="3">
    <source>
        <dbReference type="Proteomes" id="UP000186601"/>
    </source>
</evidence>
<protein>
    <submittedName>
        <fullName evidence="2">Uncharacterized protein</fullName>
    </submittedName>
</protein>
<dbReference type="AlphaFoldDB" id="A0A2R6P0T4"/>
<feature type="region of interest" description="Disordered" evidence="1">
    <location>
        <begin position="85"/>
        <end position="119"/>
    </location>
</feature>
<name>A0A2R6P0T4_9APHY</name>
<dbReference type="Proteomes" id="UP000186601">
    <property type="component" value="Unassembled WGS sequence"/>
</dbReference>
<organism evidence="2 3">
    <name type="scientific">Hermanssonia centrifuga</name>
    <dbReference type="NCBI Taxonomy" id="98765"/>
    <lineage>
        <taxon>Eukaryota</taxon>
        <taxon>Fungi</taxon>
        <taxon>Dikarya</taxon>
        <taxon>Basidiomycota</taxon>
        <taxon>Agaricomycotina</taxon>
        <taxon>Agaricomycetes</taxon>
        <taxon>Polyporales</taxon>
        <taxon>Meruliaceae</taxon>
        <taxon>Hermanssonia</taxon>
    </lineage>
</organism>
<comment type="caution">
    <text evidence="2">The sequence shown here is derived from an EMBL/GenBank/DDBJ whole genome shotgun (WGS) entry which is preliminary data.</text>
</comment>
<reference evidence="2 3" key="1">
    <citation type="submission" date="2018-02" db="EMBL/GenBank/DDBJ databases">
        <title>Genome sequence of the basidiomycete white-rot fungus Phlebia centrifuga.</title>
        <authorList>
            <person name="Granchi Z."/>
            <person name="Peng M."/>
            <person name="de Vries R.P."/>
            <person name="Hilden K."/>
            <person name="Makela M.R."/>
            <person name="Grigoriev I."/>
            <person name="Riley R."/>
        </authorList>
    </citation>
    <scope>NUCLEOTIDE SEQUENCE [LARGE SCALE GENOMIC DNA]</scope>
    <source>
        <strain evidence="2 3">FBCC195</strain>
    </source>
</reference>